<dbReference type="Proteomes" id="UP000634136">
    <property type="component" value="Unassembled WGS sequence"/>
</dbReference>
<dbReference type="PANTHER" id="PTHR47723:SF19">
    <property type="entry name" value="POLYNUCLEOTIDYL TRANSFERASE, RIBONUCLEASE H-LIKE SUPERFAMILY PROTEIN"/>
    <property type="match status" value="1"/>
</dbReference>
<dbReference type="Pfam" id="PF13456">
    <property type="entry name" value="RVT_3"/>
    <property type="match status" value="1"/>
</dbReference>
<dbReference type="Gene3D" id="3.30.420.10">
    <property type="entry name" value="Ribonuclease H-like superfamily/Ribonuclease H"/>
    <property type="match status" value="1"/>
</dbReference>
<dbReference type="SUPFAM" id="SSF53098">
    <property type="entry name" value="Ribonuclease H-like"/>
    <property type="match status" value="1"/>
</dbReference>
<evidence type="ECO:0000313" key="2">
    <source>
        <dbReference type="EMBL" id="KAF7823638.1"/>
    </source>
</evidence>
<feature type="domain" description="RNase H type-1" evidence="1">
    <location>
        <begin position="2"/>
        <end position="80"/>
    </location>
</feature>
<sequence>MQAELWGILSGLEVAWEMGLKKLIVETDSRSAQYMLKQGMDVLNLCASLVQNIHELISRDWEVLLHHNFREANKVANSLVVVGHQEPVGMRIIDEPLDCILKLLYDDVNGLGVSRSCVSKGWKGESRLRDSILVLKIIERTSFLA</sequence>
<dbReference type="GO" id="GO:0003964">
    <property type="term" value="F:RNA-directed DNA polymerase activity"/>
    <property type="evidence" value="ECO:0007669"/>
    <property type="project" value="UniProtKB-KW"/>
</dbReference>
<keyword evidence="3" id="KW-1185">Reference proteome</keyword>
<keyword evidence="2" id="KW-0695">RNA-directed DNA polymerase</keyword>
<keyword evidence="2" id="KW-0808">Transferase</keyword>
<dbReference type="GO" id="GO:0004523">
    <property type="term" value="F:RNA-DNA hybrid ribonuclease activity"/>
    <property type="evidence" value="ECO:0007669"/>
    <property type="project" value="InterPro"/>
</dbReference>
<evidence type="ECO:0000313" key="3">
    <source>
        <dbReference type="Proteomes" id="UP000634136"/>
    </source>
</evidence>
<gene>
    <name evidence="2" type="ORF">G2W53_021782</name>
</gene>
<dbReference type="GO" id="GO:0003676">
    <property type="term" value="F:nucleic acid binding"/>
    <property type="evidence" value="ECO:0007669"/>
    <property type="project" value="InterPro"/>
</dbReference>
<comment type="caution">
    <text evidence="2">The sequence shown here is derived from an EMBL/GenBank/DDBJ whole genome shotgun (WGS) entry which is preliminary data.</text>
</comment>
<keyword evidence="2" id="KW-0548">Nucleotidyltransferase</keyword>
<reference evidence="2" key="1">
    <citation type="submission" date="2020-09" db="EMBL/GenBank/DDBJ databases">
        <title>Genome-Enabled Discovery of Anthraquinone Biosynthesis in Senna tora.</title>
        <authorList>
            <person name="Kang S.-H."/>
            <person name="Pandey R.P."/>
            <person name="Lee C.-M."/>
            <person name="Sim J.-S."/>
            <person name="Jeong J.-T."/>
            <person name="Choi B.-S."/>
            <person name="Jung M."/>
            <person name="Ginzburg D."/>
            <person name="Zhao K."/>
            <person name="Won S.Y."/>
            <person name="Oh T.-J."/>
            <person name="Yu Y."/>
            <person name="Kim N.-H."/>
            <person name="Lee O.R."/>
            <person name="Lee T.-H."/>
            <person name="Bashyal P."/>
            <person name="Kim T.-S."/>
            <person name="Lee W.-H."/>
            <person name="Kawkins C."/>
            <person name="Kim C.-K."/>
            <person name="Kim J.S."/>
            <person name="Ahn B.O."/>
            <person name="Rhee S.Y."/>
            <person name="Sohng J.K."/>
        </authorList>
    </citation>
    <scope>NUCLEOTIDE SEQUENCE</scope>
    <source>
        <tissue evidence="2">Leaf</tissue>
    </source>
</reference>
<proteinExistence type="predicted"/>
<evidence type="ECO:0000259" key="1">
    <source>
        <dbReference type="Pfam" id="PF13456"/>
    </source>
</evidence>
<organism evidence="2 3">
    <name type="scientific">Senna tora</name>
    <dbReference type="NCBI Taxonomy" id="362788"/>
    <lineage>
        <taxon>Eukaryota</taxon>
        <taxon>Viridiplantae</taxon>
        <taxon>Streptophyta</taxon>
        <taxon>Embryophyta</taxon>
        <taxon>Tracheophyta</taxon>
        <taxon>Spermatophyta</taxon>
        <taxon>Magnoliopsida</taxon>
        <taxon>eudicotyledons</taxon>
        <taxon>Gunneridae</taxon>
        <taxon>Pentapetalae</taxon>
        <taxon>rosids</taxon>
        <taxon>fabids</taxon>
        <taxon>Fabales</taxon>
        <taxon>Fabaceae</taxon>
        <taxon>Caesalpinioideae</taxon>
        <taxon>Cassia clade</taxon>
        <taxon>Senna</taxon>
    </lineage>
</organism>
<dbReference type="InterPro" id="IPR002156">
    <property type="entry name" value="RNaseH_domain"/>
</dbReference>
<dbReference type="InterPro" id="IPR044730">
    <property type="entry name" value="RNase_H-like_dom_plant"/>
</dbReference>
<dbReference type="EMBL" id="JAAIUW010000007">
    <property type="protein sequence ID" value="KAF7823638.1"/>
    <property type="molecule type" value="Genomic_DNA"/>
</dbReference>
<dbReference type="OrthoDB" id="1436258at2759"/>
<protein>
    <submittedName>
        <fullName evidence="2">Putative reverse transcriptase</fullName>
    </submittedName>
</protein>
<accession>A0A834WJW1</accession>
<dbReference type="PANTHER" id="PTHR47723">
    <property type="entry name" value="OS05G0353850 PROTEIN"/>
    <property type="match status" value="1"/>
</dbReference>
<dbReference type="InterPro" id="IPR036397">
    <property type="entry name" value="RNaseH_sf"/>
</dbReference>
<name>A0A834WJW1_9FABA</name>
<dbReference type="InterPro" id="IPR012337">
    <property type="entry name" value="RNaseH-like_sf"/>
</dbReference>
<dbReference type="AlphaFoldDB" id="A0A834WJW1"/>
<dbReference type="InterPro" id="IPR053151">
    <property type="entry name" value="RNase_H-like"/>
</dbReference>
<dbReference type="CDD" id="cd06222">
    <property type="entry name" value="RNase_H_like"/>
    <property type="match status" value="1"/>
</dbReference>